<keyword evidence="2" id="KW-0812">Transmembrane</keyword>
<keyword evidence="2" id="KW-0472">Membrane</keyword>
<feature type="compositionally biased region" description="Low complexity" evidence="1">
    <location>
        <begin position="1"/>
        <end position="10"/>
    </location>
</feature>
<evidence type="ECO:0000313" key="3">
    <source>
        <dbReference type="EMBL" id="KAK3942648.1"/>
    </source>
</evidence>
<dbReference type="Proteomes" id="UP001303473">
    <property type="component" value="Unassembled WGS sequence"/>
</dbReference>
<accession>A0AAN6S793</accession>
<dbReference type="AlphaFoldDB" id="A0AAN6S793"/>
<feature type="compositionally biased region" description="Polar residues" evidence="1">
    <location>
        <begin position="41"/>
        <end position="51"/>
    </location>
</feature>
<feature type="transmembrane region" description="Helical" evidence="2">
    <location>
        <begin position="288"/>
        <end position="314"/>
    </location>
</feature>
<proteinExistence type="predicted"/>
<feature type="region of interest" description="Disordered" evidence="1">
    <location>
        <begin position="1"/>
        <end position="64"/>
    </location>
</feature>
<feature type="region of interest" description="Disordered" evidence="1">
    <location>
        <begin position="130"/>
        <end position="158"/>
    </location>
</feature>
<evidence type="ECO:0000256" key="2">
    <source>
        <dbReference type="SAM" id="Phobius"/>
    </source>
</evidence>
<keyword evidence="4" id="KW-1185">Reference proteome</keyword>
<protein>
    <submittedName>
        <fullName evidence="3">Uncharacterized protein</fullName>
    </submittedName>
</protein>
<comment type="caution">
    <text evidence="3">The sequence shown here is derived from an EMBL/GenBank/DDBJ whole genome shotgun (WGS) entry which is preliminary data.</text>
</comment>
<dbReference type="EMBL" id="MU853772">
    <property type="protein sequence ID" value="KAK3942648.1"/>
    <property type="molecule type" value="Genomic_DNA"/>
</dbReference>
<sequence>MSSSSSSSSSDTDDVLTLDLENVNHDQQWHQFPSDLDPGQGSDTPPTSDSGTDAPDTRPEPGQGQLLILITPPSAYGSSHSIRSYSLRSIASSASSSSVDIDTDIDLLEFDEDLITEEWQPILQVYQNQSEAYHDEPDSPCSPTFPPLVTSPKPSPALLQTQTRPTLEGKQKQPLSIIIPPDTGLPPILVTYTDRAYTNSDTQTDGGDAVIDMTATQGQGGKYRGYKPKIKRVATLRRKTTSGSRTLAQTRRSVAWDSAGHITFFPEIILQSDSRWRWRLNARERTDVIFISLIVGFAVSVVVAGGCVAILFAYKPPNTGT</sequence>
<name>A0AAN6S793_9PEZI</name>
<evidence type="ECO:0000313" key="4">
    <source>
        <dbReference type="Proteomes" id="UP001303473"/>
    </source>
</evidence>
<keyword evidence="2" id="KW-1133">Transmembrane helix</keyword>
<evidence type="ECO:0000256" key="1">
    <source>
        <dbReference type="SAM" id="MobiDB-lite"/>
    </source>
</evidence>
<organism evidence="3 4">
    <name type="scientific">Diplogelasinospora grovesii</name>
    <dbReference type="NCBI Taxonomy" id="303347"/>
    <lineage>
        <taxon>Eukaryota</taxon>
        <taxon>Fungi</taxon>
        <taxon>Dikarya</taxon>
        <taxon>Ascomycota</taxon>
        <taxon>Pezizomycotina</taxon>
        <taxon>Sordariomycetes</taxon>
        <taxon>Sordariomycetidae</taxon>
        <taxon>Sordariales</taxon>
        <taxon>Diplogelasinosporaceae</taxon>
        <taxon>Diplogelasinospora</taxon>
    </lineage>
</organism>
<gene>
    <name evidence="3" type="ORF">QBC46DRAFT_447637</name>
</gene>
<reference evidence="4" key="1">
    <citation type="journal article" date="2023" name="Mol. Phylogenet. Evol.">
        <title>Genome-scale phylogeny and comparative genomics of the fungal order Sordariales.</title>
        <authorList>
            <person name="Hensen N."/>
            <person name="Bonometti L."/>
            <person name="Westerberg I."/>
            <person name="Brannstrom I.O."/>
            <person name="Guillou S."/>
            <person name="Cros-Aarteil S."/>
            <person name="Calhoun S."/>
            <person name="Haridas S."/>
            <person name="Kuo A."/>
            <person name="Mondo S."/>
            <person name="Pangilinan J."/>
            <person name="Riley R."/>
            <person name="LaButti K."/>
            <person name="Andreopoulos B."/>
            <person name="Lipzen A."/>
            <person name="Chen C."/>
            <person name="Yan M."/>
            <person name="Daum C."/>
            <person name="Ng V."/>
            <person name="Clum A."/>
            <person name="Steindorff A."/>
            <person name="Ohm R.A."/>
            <person name="Martin F."/>
            <person name="Silar P."/>
            <person name="Natvig D.O."/>
            <person name="Lalanne C."/>
            <person name="Gautier V."/>
            <person name="Ament-Velasquez S.L."/>
            <person name="Kruys A."/>
            <person name="Hutchinson M.I."/>
            <person name="Powell A.J."/>
            <person name="Barry K."/>
            <person name="Miller A.N."/>
            <person name="Grigoriev I.V."/>
            <person name="Debuchy R."/>
            <person name="Gladieux P."/>
            <person name="Hiltunen Thoren M."/>
            <person name="Johannesson H."/>
        </authorList>
    </citation>
    <scope>NUCLEOTIDE SEQUENCE [LARGE SCALE GENOMIC DNA]</scope>
    <source>
        <strain evidence="4">CBS 340.73</strain>
    </source>
</reference>